<evidence type="ECO:0000256" key="8">
    <source>
        <dbReference type="SAM" id="Phobius"/>
    </source>
</evidence>
<feature type="transmembrane region" description="Helical" evidence="8">
    <location>
        <begin position="134"/>
        <end position="154"/>
    </location>
</feature>
<feature type="transmembrane region" description="Helical" evidence="8">
    <location>
        <begin position="337"/>
        <end position="357"/>
    </location>
</feature>
<feature type="transmembrane region" description="Helical" evidence="8">
    <location>
        <begin position="169"/>
        <end position="186"/>
    </location>
</feature>
<dbReference type="GO" id="GO:0046872">
    <property type="term" value="F:metal ion binding"/>
    <property type="evidence" value="ECO:0007669"/>
    <property type="project" value="UniProtKB-KW"/>
</dbReference>
<dbReference type="PANTHER" id="PTHR20855">
    <property type="entry name" value="ADIPOR/PROGESTIN RECEPTOR-RELATED"/>
    <property type="match status" value="1"/>
</dbReference>
<feature type="transmembrane region" description="Helical" evidence="8">
    <location>
        <begin position="297"/>
        <end position="316"/>
    </location>
</feature>
<evidence type="ECO:0000256" key="7">
    <source>
        <dbReference type="SAM" id="MobiDB-lite"/>
    </source>
</evidence>
<evidence type="ECO:0000256" key="5">
    <source>
        <dbReference type="ARBA" id="ARBA00023136"/>
    </source>
</evidence>
<dbReference type="EMBL" id="CP051143">
    <property type="protein sequence ID" value="QIX01426.1"/>
    <property type="molecule type" value="Genomic_DNA"/>
</dbReference>
<keyword evidence="10" id="KW-1185">Reference proteome</keyword>
<evidence type="ECO:0000256" key="6">
    <source>
        <dbReference type="PIRSR" id="PIRSR604254-1"/>
    </source>
</evidence>
<gene>
    <name evidence="9" type="ORF">AMS68_006943</name>
</gene>
<feature type="binding site" evidence="6">
    <location>
        <position position="335"/>
    </location>
    <ligand>
        <name>Zn(2+)</name>
        <dbReference type="ChEBI" id="CHEBI:29105"/>
    </ligand>
</feature>
<evidence type="ECO:0000256" key="1">
    <source>
        <dbReference type="ARBA" id="ARBA00004141"/>
    </source>
</evidence>
<protein>
    <submittedName>
        <fullName evidence="9">Uncharacterized protein</fullName>
    </submittedName>
</protein>
<feature type="binding site" evidence="6">
    <location>
        <position position="189"/>
    </location>
    <ligand>
        <name>Zn(2+)</name>
        <dbReference type="ChEBI" id="CHEBI:29105"/>
    </ligand>
</feature>
<dbReference type="GO" id="GO:0016020">
    <property type="term" value="C:membrane"/>
    <property type="evidence" value="ECO:0007669"/>
    <property type="project" value="UniProtKB-SubCell"/>
</dbReference>
<feature type="region of interest" description="Disordered" evidence="7">
    <location>
        <begin position="53"/>
        <end position="83"/>
    </location>
</feature>
<evidence type="ECO:0000313" key="9">
    <source>
        <dbReference type="EMBL" id="QIX01426.1"/>
    </source>
</evidence>
<feature type="transmembrane region" description="Helical" evidence="8">
    <location>
        <begin position="232"/>
        <end position="251"/>
    </location>
</feature>
<keyword evidence="4 8" id="KW-1133">Transmembrane helix</keyword>
<keyword evidence="6" id="KW-0479">Metal-binding</keyword>
<keyword evidence="6" id="KW-0862">Zinc</keyword>
<reference evidence="9 10" key="1">
    <citation type="journal article" date="2016" name="Sci. Rep.">
        <title>Peltaster fructicola genome reveals evolution from an invasive phytopathogen to an ectophytic parasite.</title>
        <authorList>
            <person name="Xu C."/>
            <person name="Chen H."/>
            <person name="Gleason M.L."/>
            <person name="Xu J.R."/>
            <person name="Liu H."/>
            <person name="Zhang R."/>
            <person name="Sun G."/>
        </authorList>
    </citation>
    <scope>NUCLEOTIDE SEQUENCE [LARGE SCALE GENOMIC DNA]</scope>
    <source>
        <strain evidence="9 10">LNHT1506</strain>
    </source>
</reference>
<name>A0A6H0Y3A0_9PEZI</name>
<dbReference type="PANTHER" id="PTHR20855:SF52">
    <property type="entry name" value="ADIPONECTIN RECEPTOR PROTEIN"/>
    <property type="match status" value="1"/>
</dbReference>
<accession>A0A6H0Y3A0</accession>
<keyword evidence="5 8" id="KW-0472">Membrane</keyword>
<evidence type="ECO:0000256" key="2">
    <source>
        <dbReference type="ARBA" id="ARBA00007018"/>
    </source>
</evidence>
<feature type="transmembrane region" description="Helical" evidence="8">
    <location>
        <begin position="207"/>
        <end position="226"/>
    </location>
</feature>
<dbReference type="Proteomes" id="UP000503462">
    <property type="component" value="Chromosome 5"/>
</dbReference>
<sequence length="366" mass="39990">MAAPRLGAAPAETNLILLLYLDTRRRGAVSEAVKDASISLMAAHSSVDAESLDMPKDVHQRVSTTSSQDSELSNESSDDKHTNSGYWPLIATKDQIPAWLRDNDFIITGHPMPTYSYARSFRLWRCLHMETMNIWTHLLGSAGFVVLGLSGYALGRTWTSSTLTPGDRFAFGLSLTSAALCFGLSTTFHTLRSHSYHVHHFWGKMDIFGICILALGGGMSATYYAWTCQTRIRNMYWALNACAAAAAGASLSDTGGGGSKMRTLRGSVFTLLAISAMLPIVHRSGNLGWTESCRQFGVQWFLGEVLALLVGVSLFVGRVPERFAPGSFDIWFHSHQLFHTFAVIGTVFHVVGLNVGLQYKLANPGC</sequence>
<dbReference type="InterPro" id="IPR004254">
    <property type="entry name" value="AdipoR/HlyIII-related"/>
</dbReference>
<evidence type="ECO:0000313" key="10">
    <source>
        <dbReference type="Proteomes" id="UP000503462"/>
    </source>
</evidence>
<comment type="similarity">
    <text evidence="2">Belongs to the ADIPOR family.</text>
</comment>
<evidence type="ECO:0000256" key="3">
    <source>
        <dbReference type="ARBA" id="ARBA00022692"/>
    </source>
</evidence>
<organism evidence="9 10">
    <name type="scientific">Peltaster fructicola</name>
    <dbReference type="NCBI Taxonomy" id="286661"/>
    <lineage>
        <taxon>Eukaryota</taxon>
        <taxon>Fungi</taxon>
        <taxon>Dikarya</taxon>
        <taxon>Ascomycota</taxon>
        <taxon>Pezizomycotina</taxon>
        <taxon>Dothideomycetes</taxon>
        <taxon>Dothideomycetes incertae sedis</taxon>
        <taxon>Peltaster</taxon>
    </lineage>
</organism>
<feature type="binding site" evidence="6">
    <location>
        <position position="339"/>
    </location>
    <ligand>
        <name>Zn(2+)</name>
        <dbReference type="ChEBI" id="CHEBI:29105"/>
    </ligand>
</feature>
<feature type="compositionally biased region" description="Low complexity" evidence="7">
    <location>
        <begin position="66"/>
        <end position="75"/>
    </location>
</feature>
<feature type="transmembrane region" description="Helical" evidence="8">
    <location>
        <begin position="263"/>
        <end position="282"/>
    </location>
</feature>
<evidence type="ECO:0000256" key="4">
    <source>
        <dbReference type="ARBA" id="ARBA00022989"/>
    </source>
</evidence>
<proteinExistence type="inferred from homology"/>
<dbReference type="OrthoDB" id="529367at2759"/>
<comment type="subcellular location">
    <subcellularLocation>
        <location evidence="1">Membrane</location>
        <topology evidence="1">Multi-pass membrane protein</topology>
    </subcellularLocation>
</comment>
<keyword evidence="3 8" id="KW-0812">Transmembrane</keyword>
<dbReference type="AlphaFoldDB" id="A0A6H0Y3A0"/>
<dbReference type="Pfam" id="PF03006">
    <property type="entry name" value="HlyIII"/>
    <property type="match status" value="1"/>
</dbReference>
<dbReference type="GO" id="GO:0038023">
    <property type="term" value="F:signaling receptor activity"/>
    <property type="evidence" value="ECO:0007669"/>
    <property type="project" value="TreeGrafter"/>
</dbReference>